<name>A0A5E4N3T6_9HEMI</name>
<keyword evidence="2" id="KW-1185">Reference proteome</keyword>
<reference evidence="1 2" key="1">
    <citation type="submission" date="2019-08" db="EMBL/GenBank/DDBJ databases">
        <authorList>
            <person name="Alioto T."/>
            <person name="Alioto T."/>
            <person name="Gomez Garrido J."/>
        </authorList>
    </citation>
    <scope>NUCLEOTIDE SEQUENCE [LARGE SCALE GENOMIC DNA]</scope>
</reference>
<organism evidence="1 2">
    <name type="scientific">Cinara cedri</name>
    <dbReference type="NCBI Taxonomy" id="506608"/>
    <lineage>
        <taxon>Eukaryota</taxon>
        <taxon>Metazoa</taxon>
        <taxon>Ecdysozoa</taxon>
        <taxon>Arthropoda</taxon>
        <taxon>Hexapoda</taxon>
        <taxon>Insecta</taxon>
        <taxon>Pterygota</taxon>
        <taxon>Neoptera</taxon>
        <taxon>Paraneoptera</taxon>
        <taxon>Hemiptera</taxon>
        <taxon>Sternorrhyncha</taxon>
        <taxon>Aphidomorpha</taxon>
        <taxon>Aphidoidea</taxon>
        <taxon>Aphididae</taxon>
        <taxon>Lachninae</taxon>
        <taxon>Cinara</taxon>
    </lineage>
</organism>
<protein>
    <submittedName>
        <fullName evidence="1">Uncharacterized protein</fullName>
    </submittedName>
</protein>
<dbReference type="AlphaFoldDB" id="A0A5E4N3T6"/>
<dbReference type="EMBL" id="CABPRJ010001894">
    <property type="protein sequence ID" value="VVC39313.1"/>
    <property type="molecule type" value="Genomic_DNA"/>
</dbReference>
<evidence type="ECO:0000313" key="2">
    <source>
        <dbReference type="Proteomes" id="UP000325440"/>
    </source>
</evidence>
<evidence type="ECO:0000313" key="1">
    <source>
        <dbReference type="EMBL" id="VVC39313.1"/>
    </source>
</evidence>
<accession>A0A5E4N3T6</accession>
<gene>
    <name evidence="1" type="ORF">CINCED_3A016352</name>
</gene>
<dbReference type="Proteomes" id="UP000325440">
    <property type="component" value="Unassembled WGS sequence"/>
</dbReference>
<proteinExistence type="predicted"/>
<sequence length="55" mass="6078">MIADTSGPLMAAYRNHPESAITERTVNAIMSTVGDFKVTELAETTYALLADYRNR</sequence>